<feature type="domain" description="HNH nuclease" evidence="1">
    <location>
        <begin position="98"/>
        <end position="154"/>
    </location>
</feature>
<dbReference type="Pfam" id="PF01844">
    <property type="entry name" value="HNH"/>
    <property type="match status" value="1"/>
</dbReference>
<name>A0A1V4I982_9FIRM</name>
<reference evidence="2 3" key="1">
    <citation type="submission" date="2017-03" db="EMBL/GenBank/DDBJ databases">
        <title>Genome sequence of Clostridium thermoalcaliphilum DSM 7309.</title>
        <authorList>
            <person name="Poehlein A."/>
            <person name="Daniel R."/>
        </authorList>
    </citation>
    <scope>NUCLEOTIDE SEQUENCE [LARGE SCALE GENOMIC DNA]</scope>
    <source>
        <strain evidence="2 3">DSM 7309</strain>
    </source>
</reference>
<keyword evidence="2" id="KW-0540">Nuclease</keyword>
<evidence type="ECO:0000259" key="1">
    <source>
        <dbReference type="SMART" id="SM00507"/>
    </source>
</evidence>
<evidence type="ECO:0000313" key="3">
    <source>
        <dbReference type="Proteomes" id="UP000190140"/>
    </source>
</evidence>
<dbReference type="PANTHER" id="PTHR33877:SF1">
    <property type="entry name" value="TYPE IV METHYL-DIRECTED RESTRICTION ENZYME ECOKMCRA"/>
    <property type="match status" value="1"/>
</dbReference>
<dbReference type="Proteomes" id="UP000190140">
    <property type="component" value="Unassembled WGS sequence"/>
</dbReference>
<dbReference type="GO" id="GO:0003676">
    <property type="term" value="F:nucleic acid binding"/>
    <property type="evidence" value="ECO:0007669"/>
    <property type="project" value="InterPro"/>
</dbReference>
<gene>
    <name evidence="2" type="ORF">CLOTH_08490</name>
</gene>
<accession>A0A1V4I982</accession>
<dbReference type="AlphaFoldDB" id="A0A1V4I982"/>
<dbReference type="GO" id="GO:0004519">
    <property type="term" value="F:endonuclease activity"/>
    <property type="evidence" value="ECO:0007669"/>
    <property type="project" value="UniProtKB-KW"/>
</dbReference>
<dbReference type="GO" id="GO:0008270">
    <property type="term" value="F:zinc ion binding"/>
    <property type="evidence" value="ECO:0007669"/>
    <property type="project" value="InterPro"/>
</dbReference>
<dbReference type="SMART" id="SM00507">
    <property type="entry name" value="HNHc"/>
    <property type="match status" value="1"/>
</dbReference>
<dbReference type="CDD" id="cd00085">
    <property type="entry name" value="HNHc"/>
    <property type="match status" value="1"/>
</dbReference>
<sequence length="162" mass="19202">MMIKKEKILKDIKNRITFLIKHLSKKKLEEKLGFEEIDFSDLYFPKYTFQYISPGGNSSMSVDVKFDLENLEKFIEYLSEKIKWQNSVEGQRALMTPKLREFIKERDNYTCRICHNSTEKEPNLLLEIDHIVPISRGGKTEVENLQTLRWKCNRRKGAKLVV</sequence>
<dbReference type="Gene3D" id="1.10.30.50">
    <property type="match status" value="1"/>
</dbReference>
<dbReference type="STRING" id="29349.CLOTH_08490"/>
<dbReference type="InterPro" id="IPR002711">
    <property type="entry name" value="HNH"/>
</dbReference>
<dbReference type="InterPro" id="IPR052892">
    <property type="entry name" value="NA-targeting_endonuclease"/>
</dbReference>
<protein>
    <submittedName>
        <fullName evidence="2">HNH endonuclease</fullName>
    </submittedName>
</protein>
<comment type="caution">
    <text evidence="2">The sequence shown here is derived from an EMBL/GenBank/DDBJ whole genome shotgun (WGS) entry which is preliminary data.</text>
</comment>
<proteinExistence type="predicted"/>
<keyword evidence="3" id="KW-1185">Reference proteome</keyword>
<keyword evidence="2" id="KW-0255">Endonuclease</keyword>
<evidence type="ECO:0000313" key="2">
    <source>
        <dbReference type="EMBL" id="OPJ56444.1"/>
    </source>
</evidence>
<keyword evidence="2" id="KW-0378">Hydrolase</keyword>
<organism evidence="2 3">
    <name type="scientific">Alkalithermobacter paradoxus</name>
    <dbReference type="NCBI Taxonomy" id="29349"/>
    <lineage>
        <taxon>Bacteria</taxon>
        <taxon>Bacillati</taxon>
        <taxon>Bacillota</taxon>
        <taxon>Clostridia</taxon>
        <taxon>Peptostreptococcales</taxon>
        <taxon>Tepidibacteraceae</taxon>
        <taxon>Alkalithermobacter</taxon>
    </lineage>
</organism>
<dbReference type="InterPro" id="IPR003615">
    <property type="entry name" value="HNH_nuc"/>
</dbReference>
<dbReference type="EMBL" id="MZGW01000002">
    <property type="protein sequence ID" value="OPJ56444.1"/>
    <property type="molecule type" value="Genomic_DNA"/>
</dbReference>
<dbReference type="PANTHER" id="PTHR33877">
    <property type="entry name" value="SLL1193 PROTEIN"/>
    <property type="match status" value="1"/>
</dbReference>